<protein>
    <submittedName>
        <fullName evidence="5">Aldehyde dehydrogenase family protein</fullName>
    </submittedName>
</protein>
<keyword evidence="6" id="KW-1185">Reference proteome</keyword>
<evidence type="ECO:0000256" key="2">
    <source>
        <dbReference type="PROSITE-ProRule" id="PRU10007"/>
    </source>
</evidence>
<dbReference type="InterPro" id="IPR029510">
    <property type="entry name" value="Ald_DH_CS_GLU"/>
</dbReference>
<dbReference type="PROSITE" id="PS00687">
    <property type="entry name" value="ALDEHYDE_DEHYDR_GLU"/>
    <property type="match status" value="1"/>
</dbReference>
<dbReference type="EMBL" id="CP104067">
    <property type="protein sequence ID" value="WAH44084.1"/>
    <property type="molecule type" value="Genomic_DNA"/>
</dbReference>
<feature type="active site" evidence="2">
    <location>
        <position position="249"/>
    </location>
</feature>
<dbReference type="Gene3D" id="3.40.309.10">
    <property type="entry name" value="Aldehyde Dehydrogenase, Chain A, domain 2"/>
    <property type="match status" value="1"/>
</dbReference>
<dbReference type="RefSeq" id="WP_268007984.1">
    <property type="nucleotide sequence ID" value="NZ_BSUT01000001.1"/>
</dbReference>
<dbReference type="InterPro" id="IPR015590">
    <property type="entry name" value="Aldehyde_DH_dom"/>
</dbReference>
<evidence type="ECO:0000313" key="6">
    <source>
        <dbReference type="Proteomes" id="UP001164761"/>
    </source>
</evidence>
<name>A0ABY6ZPS2_9BACL</name>
<organism evidence="5 6">
    <name type="scientific">Alicyclobacillus fastidiosus</name>
    <dbReference type="NCBI Taxonomy" id="392011"/>
    <lineage>
        <taxon>Bacteria</taxon>
        <taxon>Bacillati</taxon>
        <taxon>Bacillota</taxon>
        <taxon>Bacilli</taxon>
        <taxon>Bacillales</taxon>
        <taxon>Alicyclobacillaceae</taxon>
        <taxon>Alicyclobacillus</taxon>
    </lineage>
</organism>
<gene>
    <name evidence="5" type="ORF">NZD89_12290</name>
</gene>
<sequence>METKQIFIDGKWVNSVSGETFVTVDPANGEPTAWIQRGNQEDINRAVKAARNAFEQDAWRDILPAERGRILLRMAQLIREKKDDLAKLETRDAGKPLSQSYADVEVAARYCEYYGGVADKILGETIPVRPDILDYTIREPMGVTAHIVPWNYPIQIATRSLAPALATGNTAVIKPAEDTPLTALCLAEIAQEAGVPDGVVNVVTGFGQEAGAALAKHPDIDQITFTGSVPTGIAVMKMAAENVKPITLELGGKSPNIVFADADLSEAADWVVRSIIQNGGQTCSAGSRLLVEKSVEKQFVELIVERMKRLRIGPGLEDPDLAAIVSEKQLNRIESYMQVARDENVTTVTGGYRVTGGSLSKGYFFAPTVFSNVRPDSRLAQEEVFGPVLVVIPFESVQEAVSLANHTEYGLVTAVWTTDINKAHFVASRVRSGQVFINNYGAGGGIEMPFGGYKKSGFGREKGLEALKHYTQLKNIALRIKP</sequence>
<dbReference type="SUPFAM" id="SSF53720">
    <property type="entry name" value="ALDH-like"/>
    <property type="match status" value="1"/>
</dbReference>
<evidence type="ECO:0000256" key="1">
    <source>
        <dbReference type="ARBA" id="ARBA00023002"/>
    </source>
</evidence>
<dbReference type="InterPro" id="IPR016163">
    <property type="entry name" value="Ald_DH_C"/>
</dbReference>
<evidence type="ECO:0000256" key="3">
    <source>
        <dbReference type="RuleBase" id="RU003345"/>
    </source>
</evidence>
<reference evidence="5" key="1">
    <citation type="submission" date="2022-08" db="EMBL/GenBank/DDBJ databases">
        <title>Alicyclobacillus fastidiosus DSM 17978, complete genome.</title>
        <authorList>
            <person name="Wang Q."/>
            <person name="Cai R."/>
            <person name="Wang Z."/>
        </authorList>
    </citation>
    <scope>NUCLEOTIDE SEQUENCE</scope>
    <source>
        <strain evidence="5">DSM 17978</strain>
    </source>
</reference>
<dbReference type="PANTHER" id="PTHR11699">
    <property type="entry name" value="ALDEHYDE DEHYDROGENASE-RELATED"/>
    <property type="match status" value="1"/>
</dbReference>
<dbReference type="Proteomes" id="UP001164761">
    <property type="component" value="Chromosome"/>
</dbReference>
<dbReference type="InterPro" id="IPR016161">
    <property type="entry name" value="Ald_DH/histidinol_DH"/>
</dbReference>
<comment type="similarity">
    <text evidence="3">Belongs to the aldehyde dehydrogenase family.</text>
</comment>
<dbReference type="InterPro" id="IPR016162">
    <property type="entry name" value="Ald_DH_N"/>
</dbReference>
<feature type="domain" description="Aldehyde dehydrogenase" evidence="4">
    <location>
        <begin position="12"/>
        <end position="476"/>
    </location>
</feature>
<dbReference type="CDD" id="cd07109">
    <property type="entry name" value="ALDH_AAS00426"/>
    <property type="match status" value="1"/>
</dbReference>
<accession>A0ABY6ZPS2</accession>
<evidence type="ECO:0000313" key="5">
    <source>
        <dbReference type="EMBL" id="WAH44084.1"/>
    </source>
</evidence>
<keyword evidence="1 3" id="KW-0560">Oxidoreductase</keyword>
<evidence type="ECO:0000259" key="4">
    <source>
        <dbReference type="Pfam" id="PF00171"/>
    </source>
</evidence>
<dbReference type="Pfam" id="PF00171">
    <property type="entry name" value="Aldedh"/>
    <property type="match status" value="1"/>
</dbReference>
<dbReference type="Gene3D" id="3.40.605.10">
    <property type="entry name" value="Aldehyde Dehydrogenase, Chain A, domain 1"/>
    <property type="match status" value="1"/>
</dbReference>
<proteinExistence type="inferred from homology"/>